<evidence type="ECO:0000256" key="2">
    <source>
        <dbReference type="SAM" id="SignalP"/>
    </source>
</evidence>
<feature type="chain" id="PRO_5041387483" description="Secreted protein" evidence="2">
    <location>
        <begin position="19"/>
        <end position="77"/>
    </location>
</feature>
<feature type="compositionally biased region" description="Basic residues" evidence="1">
    <location>
        <begin position="68"/>
        <end position="77"/>
    </location>
</feature>
<evidence type="ECO:0000313" key="3">
    <source>
        <dbReference type="EMBL" id="KAK0463901.1"/>
    </source>
</evidence>
<dbReference type="GeneID" id="85355726"/>
<dbReference type="Proteomes" id="UP001175211">
    <property type="component" value="Unassembled WGS sequence"/>
</dbReference>
<keyword evidence="4" id="KW-1185">Reference proteome</keyword>
<accession>A0AA39T4F6</accession>
<gene>
    <name evidence="3" type="ORF">EV420DRAFT_1520627</name>
</gene>
<protein>
    <recommendedName>
        <fullName evidence="5">Secreted protein</fullName>
    </recommendedName>
</protein>
<name>A0AA39T4F6_ARMTA</name>
<evidence type="ECO:0008006" key="5">
    <source>
        <dbReference type="Google" id="ProtNLM"/>
    </source>
</evidence>
<proteinExistence type="predicted"/>
<feature type="signal peptide" evidence="2">
    <location>
        <begin position="1"/>
        <end position="18"/>
    </location>
</feature>
<sequence length="77" mass="8669">MCCILCFRSSASVQFLTASPILAISLEAKTAHCRVWSKHGGTKAVQWRQSGGVYTDTRQRSSDFSRPQRNRHIRTAD</sequence>
<dbReference type="EMBL" id="JAUEPS010000007">
    <property type="protein sequence ID" value="KAK0463901.1"/>
    <property type="molecule type" value="Genomic_DNA"/>
</dbReference>
<evidence type="ECO:0000256" key="1">
    <source>
        <dbReference type="SAM" id="MobiDB-lite"/>
    </source>
</evidence>
<evidence type="ECO:0000313" key="4">
    <source>
        <dbReference type="Proteomes" id="UP001175211"/>
    </source>
</evidence>
<organism evidence="3 4">
    <name type="scientific">Armillaria tabescens</name>
    <name type="common">Ringless honey mushroom</name>
    <name type="synonym">Agaricus tabescens</name>
    <dbReference type="NCBI Taxonomy" id="1929756"/>
    <lineage>
        <taxon>Eukaryota</taxon>
        <taxon>Fungi</taxon>
        <taxon>Dikarya</taxon>
        <taxon>Basidiomycota</taxon>
        <taxon>Agaricomycotina</taxon>
        <taxon>Agaricomycetes</taxon>
        <taxon>Agaricomycetidae</taxon>
        <taxon>Agaricales</taxon>
        <taxon>Marasmiineae</taxon>
        <taxon>Physalacriaceae</taxon>
        <taxon>Desarmillaria</taxon>
    </lineage>
</organism>
<dbReference type="RefSeq" id="XP_060335211.1">
    <property type="nucleotide sequence ID" value="XM_060472178.1"/>
</dbReference>
<comment type="caution">
    <text evidence="3">The sequence shown here is derived from an EMBL/GenBank/DDBJ whole genome shotgun (WGS) entry which is preliminary data.</text>
</comment>
<dbReference type="AlphaFoldDB" id="A0AA39T4F6"/>
<keyword evidence="2" id="KW-0732">Signal</keyword>
<feature type="region of interest" description="Disordered" evidence="1">
    <location>
        <begin position="51"/>
        <end position="77"/>
    </location>
</feature>
<reference evidence="3" key="1">
    <citation type="submission" date="2023-06" db="EMBL/GenBank/DDBJ databases">
        <authorList>
            <consortium name="Lawrence Berkeley National Laboratory"/>
            <person name="Ahrendt S."/>
            <person name="Sahu N."/>
            <person name="Indic B."/>
            <person name="Wong-Bajracharya J."/>
            <person name="Merenyi Z."/>
            <person name="Ke H.-M."/>
            <person name="Monk M."/>
            <person name="Kocsube S."/>
            <person name="Drula E."/>
            <person name="Lipzen A."/>
            <person name="Balint B."/>
            <person name="Henrissat B."/>
            <person name="Andreopoulos B."/>
            <person name="Martin F.M."/>
            <person name="Harder C.B."/>
            <person name="Rigling D."/>
            <person name="Ford K.L."/>
            <person name="Foster G.D."/>
            <person name="Pangilinan J."/>
            <person name="Papanicolaou A."/>
            <person name="Barry K."/>
            <person name="LaButti K."/>
            <person name="Viragh M."/>
            <person name="Koriabine M."/>
            <person name="Yan M."/>
            <person name="Riley R."/>
            <person name="Champramary S."/>
            <person name="Plett K.L."/>
            <person name="Tsai I.J."/>
            <person name="Slot J."/>
            <person name="Sipos G."/>
            <person name="Plett J."/>
            <person name="Nagy L.G."/>
            <person name="Grigoriev I.V."/>
        </authorList>
    </citation>
    <scope>NUCLEOTIDE SEQUENCE</scope>
    <source>
        <strain evidence="3">CCBAS 213</strain>
    </source>
</reference>